<dbReference type="InterPro" id="IPR011650">
    <property type="entry name" value="Peptidase_M20_dimer"/>
</dbReference>
<dbReference type="SUPFAM" id="SSF55031">
    <property type="entry name" value="Bacterial exopeptidase dimerisation domain"/>
    <property type="match status" value="1"/>
</dbReference>
<feature type="domain" description="Peptidase M20 dimerisation" evidence="4">
    <location>
        <begin position="187"/>
        <end position="280"/>
    </location>
</feature>
<evidence type="ECO:0000256" key="2">
    <source>
        <dbReference type="ARBA" id="ARBA00022801"/>
    </source>
</evidence>
<evidence type="ECO:0000256" key="3">
    <source>
        <dbReference type="PIRSR" id="PIRSR005962-1"/>
    </source>
</evidence>
<dbReference type="Proteomes" id="UP000342249">
    <property type="component" value="Unassembled WGS sequence"/>
</dbReference>
<name>A0A5N7IN46_9CLOT</name>
<dbReference type="InterPro" id="IPR036264">
    <property type="entry name" value="Bact_exopeptidase_dim_dom"/>
</dbReference>
<reference evidence="5 6" key="1">
    <citation type="journal article" date="2019" name="Lett. Appl. Microbiol.">
        <title>A case of 'blown pack' spoilage of vacuum-packaged pork likely associated with Clostridium estertheticum in Canada.</title>
        <authorList>
            <person name="Zhang P."/>
            <person name="Ward P."/>
            <person name="McMullen L.M."/>
            <person name="Yang X."/>
        </authorList>
    </citation>
    <scope>NUCLEOTIDE SEQUENCE [LARGE SCALE GENOMIC DNA]</scope>
    <source>
        <strain evidence="5 6">MA19</strain>
    </source>
</reference>
<evidence type="ECO:0000313" key="6">
    <source>
        <dbReference type="Proteomes" id="UP000342249"/>
    </source>
</evidence>
<feature type="binding site" evidence="3">
    <location>
        <position position="104"/>
    </location>
    <ligand>
        <name>Mn(2+)</name>
        <dbReference type="ChEBI" id="CHEBI:29035"/>
        <label>2</label>
    </ligand>
</feature>
<dbReference type="PIRSF" id="PIRSF005962">
    <property type="entry name" value="Pept_M20D_amidohydro"/>
    <property type="match status" value="1"/>
</dbReference>
<sequence>MGNEKLSENINNLEKKLIEVRHNFHKHPELSNEEFETTKTLRKLLNEAQIRILKLPLKTGLVAEITGDREGPIIAIRGDIDALPIIEETELECKSQVSGKMHACGHDFHASVILGAAYLLKQQESTLEGTVRIIFQPAEELGHGAEDVLASGALSNVAAIFGLHSAPELEVGSFGTKVGAMTAAVDRFEIEIEGIGTHASSPEKGIDPIIVAAHIITSLQTIVSRSVSTFDQVLISVTHIESGNTWNVIPNKAYIEGTVRTVNANMREFVPSKMRQIIKGVADSFGATAELKWYSGPPATNNTKDWTEVALEVAQKQGYVIRKLPDTLIGEDFAFYQEKIPGAFVKIGTGVSYSLHHPKFKVDDAALLPAANYFSELAKRALVILKEK</sequence>
<dbReference type="NCBIfam" id="TIGR01891">
    <property type="entry name" value="amidohydrolases"/>
    <property type="match status" value="1"/>
</dbReference>
<dbReference type="Gene3D" id="3.30.70.360">
    <property type="match status" value="1"/>
</dbReference>
<dbReference type="InterPro" id="IPR017439">
    <property type="entry name" value="Amidohydrolase"/>
</dbReference>
<dbReference type="PANTHER" id="PTHR11014">
    <property type="entry name" value="PEPTIDASE M20 FAMILY MEMBER"/>
    <property type="match status" value="1"/>
</dbReference>
<dbReference type="Pfam" id="PF01546">
    <property type="entry name" value="Peptidase_M20"/>
    <property type="match status" value="1"/>
</dbReference>
<feature type="binding site" evidence="3">
    <location>
        <position position="356"/>
    </location>
    <ligand>
        <name>Mn(2+)</name>
        <dbReference type="ChEBI" id="CHEBI:29035"/>
        <label>2</label>
    </ligand>
</feature>
<feature type="binding site" evidence="3">
    <location>
        <position position="106"/>
    </location>
    <ligand>
        <name>Mn(2+)</name>
        <dbReference type="ChEBI" id="CHEBI:29035"/>
        <label>2</label>
    </ligand>
</feature>
<dbReference type="GO" id="GO:0016787">
    <property type="term" value="F:hydrolase activity"/>
    <property type="evidence" value="ECO:0007669"/>
    <property type="project" value="UniProtKB-KW"/>
</dbReference>
<dbReference type="InterPro" id="IPR002933">
    <property type="entry name" value="Peptidase_M20"/>
</dbReference>
<feature type="binding site" evidence="3">
    <location>
        <position position="164"/>
    </location>
    <ligand>
        <name>Mn(2+)</name>
        <dbReference type="ChEBI" id="CHEBI:29035"/>
        <label>2</label>
    </ligand>
</feature>
<dbReference type="PANTHER" id="PTHR11014:SF63">
    <property type="entry name" value="METALLOPEPTIDASE, PUTATIVE (AFU_ORTHOLOGUE AFUA_6G09600)-RELATED"/>
    <property type="match status" value="1"/>
</dbReference>
<dbReference type="SUPFAM" id="SSF53187">
    <property type="entry name" value="Zn-dependent exopeptidases"/>
    <property type="match status" value="1"/>
</dbReference>
<dbReference type="Pfam" id="PF07687">
    <property type="entry name" value="M20_dimer"/>
    <property type="match status" value="1"/>
</dbReference>
<evidence type="ECO:0000259" key="4">
    <source>
        <dbReference type="Pfam" id="PF07687"/>
    </source>
</evidence>
<accession>A0A5N7IN46</accession>
<proteinExistence type="inferred from homology"/>
<keyword evidence="2 5" id="KW-0378">Hydrolase</keyword>
<comment type="similarity">
    <text evidence="1">Belongs to the peptidase M20 family.</text>
</comment>
<dbReference type="AlphaFoldDB" id="A0A5N7IN46"/>
<comment type="caution">
    <text evidence="5">The sequence shown here is derived from an EMBL/GenBank/DDBJ whole genome shotgun (WGS) entry which is preliminary data.</text>
</comment>
<dbReference type="EMBL" id="SPSF01000026">
    <property type="protein sequence ID" value="MPQ62378.1"/>
    <property type="molecule type" value="Genomic_DNA"/>
</dbReference>
<organism evidence="5 6">
    <name type="scientific">Clostridium estertheticum</name>
    <dbReference type="NCBI Taxonomy" id="238834"/>
    <lineage>
        <taxon>Bacteria</taxon>
        <taxon>Bacillati</taxon>
        <taxon>Bacillota</taxon>
        <taxon>Clostridia</taxon>
        <taxon>Eubacteriales</taxon>
        <taxon>Clostridiaceae</taxon>
        <taxon>Clostridium</taxon>
    </lineage>
</organism>
<dbReference type="RefSeq" id="WP_152752167.1">
    <property type="nucleotide sequence ID" value="NZ_JAIZZU010000010.1"/>
</dbReference>
<keyword evidence="3" id="KW-0479">Metal-binding</keyword>
<protein>
    <submittedName>
        <fullName evidence="5">Amidohydrolase</fullName>
    </submittedName>
</protein>
<dbReference type="FunFam" id="3.30.70.360:FF:000014">
    <property type="entry name" value="N-acyl-L-amino acid amidohydrolase"/>
    <property type="match status" value="1"/>
</dbReference>
<feature type="binding site" evidence="3">
    <location>
        <position position="140"/>
    </location>
    <ligand>
        <name>Mn(2+)</name>
        <dbReference type="ChEBI" id="CHEBI:29035"/>
        <label>2</label>
    </ligand>
</feature>
<comment type="cofactor">
    <cofactor evidence="3">
        <name>Mn(2+)</name>
        <dbReference type="ChEBI" id="CHEBI:29035"/>
    </cofactor>
    <text evidence="3">The Mn(2+) ion enhances activity.</text>
</comment>
<gene>
    <name evidence="5" type="ORF">E4V82_09680</name>
</gene>
<evidence type="ECO:0000313" key="5">
    <source>
        <dbReference type="EMBL" id="MPQ62378.1"/>
    </source>
</evidence>
<dbReference type="GO" id="GO:0046872">
    <property type="term" value="F:metal ion binding"/>
    <property type="evidence" value="ECO:0007669"/>
    <property type="project" value="UniProtKB-KW"/>
</dbReference>
<dbReference type="Gene3D" id="3.40.630.10">
    <property type="entry name" value="Zn peptidases"/>
    <property type="match status" value="1"/>
</dbReference>
<keyword evidence="3" id="KW-0464">Manganese</keyword>
<evidence type="ECO:0000256" key="1">
    <source>
        <dbReference type="ARBA" id="ARBA00006153"/>
    </source>
</evidence>